<name>A0A2K2G0K6_9SPHN</name>
<accession>A0A2K2G0K6</accession>
<organism evidence="1 2">
    <name type="scientific">Novosphingobium guangzhouense</name>
    <dbReference type="NCBI Taxonomy" id="1850347"/>
    <lineage>
        <taxon>Bacteria</taxon>
        <taxon>Pseudomonadati</taxon>
        <taxon>Pseudomonadota</taxon>
        <taxon>Alphaproteobacteria</taxon>
        <taxon>Sphingomonadales</taxon>
        <taxon>Sphingomonadaceae</taxon>
        <taxon>Novosphingobium</taxon>
    </lineage>
</organism>
<dbReference type="RefSeq" id="WP_103096096.1">
    <property type="nucleotide sequence ID" value="NZ_LYMM01000033.1"/>
</dbReference>
<dbReference type="OrthoDB" id="7562030at2"/>
<protein>
    <submittedName>
        <fullName evidence="1">Uncharacterized protein</fullName>
    </submittedName>
</protein>
<dbReference type="EMBL" id="LYMM01000033">
    <property type="protein sequence ID" value="PNU04557.1"/>
    <property type="molecule type" value="Genomic_DNA"/>
</dbReference>
<proteinExistence type="predicted"/>
<evidence type="ECO:0000313" key="1">
    <source>
        <dbReference type="EMBL" id="PNU04557.1"/>
    </source>
</evidence>
<comment type="caution">
    <text evidence="1">The sequence shown here is derived from an EMBL/GenBank/DDBJ whole genome shotgun (WGS) entry which is preliminary data.</text>
</comment>
<sequence>MTKLRAPLSFSLAITTVAGRIGWREAARISRRAVRTVRHWSESDRHGTPSLDLAIALDRAFIEAGGGYAPILESYARQLDVAMVNTVACRTALAEDIALASRESGDAIGHCIQALRPGATPAEIHRAIVETEEADAIFPRLIGRLKALLPGNGVGREANGETI</sequence>
<keyword evidence="2" id="KW-1185">Reference proteome</keyword>
<reference evidence="1 2" key="1">
    <citation type="submission" date="2016-05" db="EMBL/GenBank/DDBJ databases">
        <title>Complete genome sequence of Novosphingobium guangzhouense SA925(T).</title>
        <authorList>
            <person name="Sha S."/>
        </authorList>
    </citation>
    <scope>NUCLEOTIDE SEQUENCE [LARGE SCALE GENOMIC DNA]</scope>
    <source>
        <strain evidence="1 2">SA925</strain>
    </source>
</reference>
<dbReference type="AlphaFoldDB" id="A0A2K2G0K6"/>
<evidence type="ECO:0000313" key="2">
    <source>
        <dbReference type="Proteomes" id="UP000236327"/>
    </source>
</evidence>
<gene>
    <name evidence="1" type="ORF">A8V01_19275</name>
</gene>
<dbReference type="Proteomes" id="UP000236327">
    <property type="component" value="Unassembled WGS sequence"/>
</dbReference>